<protein>
    <submittedName>
        <fullName evidence="1">Uncharacterized protein</fullName>
    </submittedName>
</protein>
<reference evidence="1 2" key="1">
    <citation type="journal article" date="2014" name="Genome Announc.">
        <title>Draft Genome Sequence of Streptomyces fradiae ATCC 19609, a Strain Highly Sensitive to Antibiotics.</title>
        <authorList>
            <person name="Bekker O.B."/>
            <person name="Klimina K.M."/>
            <person name="Vatlin A.A."/>
            <person name="Zakharevich N.V."/>
            <person name="Kasianov A.S."/>
            <person name="Danilenko V.N."/>
        </authorList>
    </citation>
    <scope>NUCLEOTIDE SEQUENCE [LARGE SCALE GENOMIC DNA]</scope>
    <source>
        <strain evidence="1 2">ATCC 19609</strain>
    </source>
</reference>
<proteinExistence type="predicted"/>
<dbReference type="AlphaFoldDB" id="A0A3M8EWP3"/>
<name>A0A3M8EWP3_9ACTN</name>
<accession>A0A3M8EWP3</accession>
<gene>
    <name evidence="1" type="ORF">SFRA_023930</name>
</gene>
<evidence type="ECO:0000313" key="2">
    <source>
        <dbReference type="Proteomes" id="UP000028058"/>
    </source>
</evidence>
<dbReference type="EMBL" id="JNAD02000013">
    <property type="protein sequence ID" value="RKM92462.1"/>
    <property type="molecule type" value="Genomic_DNA"/>
</dbReference>
<evidence type="ECO:0000313" key="1">
    <source>
        <dbReference type="EMBL" id="RKM92462.1"/>
    </source>
</evidence>
<organism evidence="1 2">
    <name type="scientific">Streptomyces xinghaiensis</name>
    <dbReference type="NCBI Taxonomy" id="1038928"/>
    <lineage>
        <taxon>Bacteria</taxon>
        <taxon>Bacillati</taxon>
        <taxon>Actinomycetota</taxon>
        <taxon>Actinomycetes</taxon>
        <taxon>Kitasatosporales</taxon>
        <taxon>Streptomycetaceae</taxon>
        <taxon>Streptomyces</taxon>
    </lineage>
</organism>
<dbReference type="Proteomes" id="UP000028058">
    <property type="component" value="Unassembled WGS sequence"/>
</dbReference>
<keyword evidence="2" id="KW-1185">Reference proteome</keyword>
<comment type="caution">
    <text evidence="1">The sequence shown here is derived from an EMBL/GenBank/DDBJ whole genome shotgun (WGS) entry which is preliminary data.</text>
</comment>
<sequence length="372" mass="39200">MRQVEVAGLLQSFDLCSGFLPSWCLTDCLLVGKSPGPDGENALTGLREVALVQGCHRLRQKPADVIQSIAFRLGTPAPGNVIQAVKGLLNCCECDSRMLLPRQADRPVINPPEAPLAHGGKTLRDDLGLVLGPPSPTRVPQTGRVGGCIIKVNTLGVQVRQIQPLAALHGRDQGSPAIWAVVAERQKPSVQQQVNALFADTTSRLAATAQLTKGAVRTGQQAAVLGQTHHVDQRAGPPEPGHDSLSVSPVPRMPRAVLFVHAGFGPEQVLDRSVDGLGESGSKSLTSGVGPLPRVALSPAIWGVHHAGLCERLRARRLGGNLSGCLCGCGTVRLKGAQCCRRRITAGIRVRGLARRPTSTQRCAPIGKGRLG</sequence>